<dbReference type="HAMAP" id="MF_01345_B">
    <property type="entry name" value="Ribosomal_uS17_B"/>
    <property type="match status" value="1"/>
</dbReference>
<dbReference type="PANTHER" id="PTHR10744:SF1">
    <property type="entry name" value="SMALL RIBOSOMAL SUBUNIT PROTEIN US17M"/>
    <property type="match status" value="1"/>
</dbReference>
<protein>
    <recommendedName>
        <fullName evidence="6">Small ribosomal subunit protein uS17</fullName>
    </recommendedName>
</protein>
<comment type="caution">
    <text evidence="9">The sequence shown here is derived from an EMBL/GenBank/DDBJ whole genome shotgun (WGS) entry which is preliminary data.</text>
</comment>
<dbReference type="PROSITE" id="PS00056">
    <property type="entry name" value="RIBOSOMAL_S17"/>
    <property type="match status" value="1"/>
</dbReference>
<dbReference type="InterPro" id="IPR000266">
    <property type="entry name" value="Ribosomal_uS17"/>
</dbReference>
<keyword evidence="5 6" id="KW-0687">Ribonucleoprotein</keyword>
<keyword evidence="2 6" id="KW-0699">rRNA-binding</keyword>
<sequence>MAETTEKKPAAPKKAPAKKAAAKVETPVATVEAVALKGHESAEHDVRDADARGYRKSRRGYVVSDKMDKTIVVEVEDRVKHPLYGKVIRRTSKVKAHDEANSAGIGDLVVINETRPLSATKRWRLVEILEKAK</sequence>
<dbReference type="InterPro" id="IPR019984">
    <property type="entry name" value="Ribosomal_uS17_bact/chlr"/>
</dbReference>
<dbReference type="PRINTS" id="PR00973">
    <property type="entry name" value="RIBOSOMALS17"/>
</dbReference>
<dbReference type="NCBIfam" id="NF004123">
    <property type="entry name" value="PRK05610.1"/>
    <property type="match status" value="1"/>
</dbReference>
<dbReference type="Pfam" id="PF00366">
    <property type="entry name" value="Ribosomal_S17"/>
    <property type="match status" value="1"/>
</dbReference>
<gene>
    <name evidence="6" type="primary">rpsQ</name>
    <name evidence="9" type="ORF">GCM10009775_21680</name>
</gene>
<keyword evidence="4 6" id="KW-0689">Ribosomal protein</keyword>
<dbReference type="RefSeq" id="WP_275562587.1">
    <property type="nucleotide sequence ID" value="NZ_BAAAOF010000004.1"/>
</dbReference>
<keyword evidence="3 6" id="KW-0694">RNA-binding</keyword>
<evidence type="ECO:0000256" key="4">
    <source>
        <dbReference type="ARBA" id="ARBA00022980"/>
    </source>
</evidence>
<dbReference type="CDD" id="cd00364">
    <property type="entry name" value="Ribosomal_uS17"/>
    <property type="match status" value="1"/>
</dbReference>
<name>A0ABN2PQU2_9MICO</name>
<comment type="subunit">
    <text evidence="6">Part of the 30S ribosomal subunit.</text>
</comment>
<evidence type="ECO:0000256" key="1">
    <source>
        <dbReference type="ARBA" id="ARBA00010254"/>
    </source>
</evidence>
<comment type="function">
    <text evidence="6">One of the primary rRNA binding proteins, it binds specifically to the 5'-end of 16S ribosomal RNA.</text>
</comment>
<reference evidence="9 10" key="1">
    <citation type="journal article" date="2019" name="Int. J. Syst. Evol. Microbiol.">
        <title>The Global Catalogue of Microorganisms (GCM) 10K type strain sequencing project: providing services to taxonomists for standard genome sequencing and annotation.</title>
        <authorList>
            <consortium name="The Broad Institute Genomics Platform"/>
            <consortium name="The Broad Institute Genome Sequencing Center for Infectious Disease"/>
            <person name="Wu L."/>
            <person name="Ma J."/>
        </authorList>
    </citation>
    <scope>NUCLEOTIDE SEQUENCE [LARGE SCALE GENOMIC DNA]</scope>
    <source>
        <strain evidence="9 10">JCM 14900</strain>
    </source>
</reference>
<evidence type="ECO:0000313" key="10">
    <source>
        <dbReference type="Proteomes" id="UP001501343"/>
    </source>
</evidence>
<evidence type="ECO:0000256" key="2">
    <source>
        <dbReference type="ARBA" id="ARBA00022730"/>
    </source>
</evidence>
<dbReference type="Proteomes" id="UP001501343">
    <property type="component" value="Unassembled WGS sequence"/>
</dbReference>
<dbReference type="Gene3D" id="2.40.50.140">
    <property type="entry name" value="Nucleic acid-binding proteins"/>
    <property type="match status" value="1"/>
</dbReference>
<dbReference type="NCBIfam" id="TIGR03635">
    <property type="entry name" value="uS17_bact"/>
    <property type="match status" value="1"/>
</dbReference>
<feature type="region of interest" description="Disordered" evidence="8">
    <location>
        <begin position="1"/>
        <end position="24"/>
    </location>
</feature>
<organism evidence="9 10">
    <name type="scientific">Microbacterium aoyamense</name>
    <dbReference type="NCBI Taxonomy" id="344166"/>
    <lineage>
        <taxon>Bacteria</taxon>
        <taxon>Bacillati</taxon>
        <taxon>Actinomycetota</taxon>
        <taxon>Actinomycetes</taxon>
        <taxon>Micrococcales</taxon>
        <taxon>Microbacteriaceae</taxon>
        <taxon>Microbacterium</taxon>
    </lineage>
</organism>
<accession>A0ABN2PQU2</accession>
<evidence type="ECO:0000256" key="6">
    <source>
        <dbReference type="HAMAP-Rule" id="MF_01345"/>
    </source>
</evidence>
<keyword evidence="10" id="KW-1185">Reference proteome</keyword>
<evidence type="ECO:0000256" key="5">
    <source>
        <dbReference type="ARBA" id="ARBA00023274"/>
    </source>
</evidence>
<comment type="similarity">
    <text evidence="1 6 7">Belongs to the universal ribosomal protein uS17 family.</text>
</comment>
<dbReference type="SUPFAM" id="SSF50249">
    <property type="entry name" value="Nucleic acid-binding proteins"/>
    <property type="match status" value="1"/>
</dbReference>
<evidence type="ECO:0000256" key="8">
    <source>
        <dbReference type="SAM" id="MobiDB-lite"/>
    </source>
</evidence>
<dbReference type="InterPro" id="IPR012340">
    <property type="entry name" value="NA-bd_OB-fold"/>
</dbReference>
<dbReference type="EMBL" id="BAAAOF010000004">
    <property type="protein sequence ID" value="GAA1929268.1"/>
    <property type="molecule type" value="Genomic_DNA"/>
</dbReference>
<evidence type="ECO:0000256" key="7">
    <source>
        <dbReference type="RuleBase" id="RU003872"/>
    </source>
</evidence>
<dbReference type="PANTHER" id="PTHR10744">
    <property type="entry name" value="40S RIBOSOMAL PROTEIN S11 FAMILY MEMBER"/>
    <property type="match status" value="1"/>
</dbReference>
<evidence type="ECO:0000313" key="9">
    <source>
        <dbReference type="EMBL" id="GAA1929268.1"/>
    </source>
</evidence>
<proteinExistence type="inferred from homology"/>
<evidence type="ECO:0000256" key="3">
    <source>
        <dbReference type="ARBA" id="ARBA00022884"/>
    </source>
</evidence>
<dbReference type="InterPro" id="IPR019979">
    <property type="entry name" value="Ribosomal_uS17_CS"/>
</dbReference>